<dbReference type="InterPro" id="IPR002491">
    <property type="entry name" value="ABC_transptr_periplasmic_BD"/>
</dbReference>
<dbReference type="EMBL" id="FWFK01000002">
    <property type="protein sequence ID" value="SLN32349.1"/>
    <property type="molecule type" value="Genomic_DNA"/>
</dbReference>
<dbReference type="RefSeq" id="WP_085791206.1">
    <property type="nucleotide sequence ID" value="NZ_FWFK01000002.1"/>
</dbReference>
<dbReference type="GO" id="GO:0030288">
    <property type="term" value="C:outer membrane-bounded periplasmic space"/>
    <property type="evidence" value="ECO:0007669"/>
    <property type="project" value="TreeGrafter"/>
</dbReference>
<evidence type="ECO:0000313" key="8">
    <source>
        <dbReference type="EMBL" id="SLN32349.1"/>
    </source>
</evidence>
<dbReference type="AlphaFoldDB" id="A0A1X6YVG0"/>
<dbReference type="GO" id="GO:1901678">
    <property type="term" value="P:iron coordination entity transport"/>
    <property type="evidence" value="ECO:0007669"/>
    <property type="project" value="UniProtKB-ARBA"/>
</dbReference>
<dbReference type="SUPFAM" id="SSF53807">
    <property type="entry name" value="Helical backbone' metal receptor"/>
    <property type="match status" value="1"/>
</dbReference>
<dbReference type="InterPro" id="IPR033870">
    <property type="entry name" value="FatB"/>
</dbReference>
<name>A0A1X6YVG0_9RHOB</name>
<feature type="domain" description="Fe/B12 periplasmic-binding" evidence="7">
    <location>
        <begin position="51"/>
        <end position="308"/>
    </location>
</feature>
<evidence type="ECO:0000256" key="3">
    <source>
        <dbReference type="ARBA" id="ARBA00022448"/>
    </source>
</evidence>
<feature type="chain" id="PRO_5012597892" evidence="6">
    <location>
        <begin position="27"/>
        <end position="309"/>
    </location>
</feature>
<dbReference type="PANTHER" id="PTHR30532">
    <property type="entry name" value="IRON III DICITRATE-BINDING PERIPLASMIC PROTEIN"/>
    <property type="match status" value="1"/>
</dbReference>
<evidence type="ECO:0000313" key="9">
    <source>
        <dbReference type="Proteomes" id="UP000193570"/>
    </source>
</evidence>
<proteinExistence type="inferred from homology"/>
<evidence type="ECO:0000256" key="2">
    <source>
        <dbReference type="ARBA" id="ARBA00008814"/>
    </source>
</evidence>
<dbReference type="CDD" id="cd01140">
    <property type="entry name" value="FatB"/>
    <property type="match status" value="1"/>
</dbReference>
<keyword evidence="5 6" id="KW-0732">Signal</keyword>
<evidence type="ECO:0000256" key="5">
    <source>
        <dbReference type="ARBA" id="ARBA00022729"/>
    </source>
</evidence>
<dbReference type="PROSITE" id="PS50983">
    <property type="entry name" value="FE_B12_PBP"/>
    <property type="match status" value="1"/>
</dbReference>
<comment type="similarity">
    <text evidence="2">Belongs to the bacterial solute-binding protein 8 family.</text>
</comment>
<accession>A0A1X6YVG0</accession>
<keyword evidence="3" id="KW-0813">Transport</keyword>
<organism evidence="8 9">
    <name type="scientific">Roseivivax jejudonensis</name>
    <dbReference type="NCBI Taxonomy" id="1529041"/>
    <lineage>
        <taxon>Bacteria</taxon>
        <taxon>Pseudomonadati</taxon>
        <taxon>Pseudomonadota</taxon>
        <taxon>Alphaproteobacteria</taxon>
        <taxon>Rhodobacterales</taxon>
        <taxon>Roseobacteraceae</taxon>
        <taxon>Roseivivax</taxon>
    </lineage>
</organism>
<dbReference type="PANTHER" id="PTHR30532:SF28">
    <property type="entry name" value="PETROBACTIN-BINDING PROTEIN YCLQ"/>
    <property type="match status" value="1"/>
</dbReference>
<feature type="signal peptide" evidence="6">
    <location>
        <begin position="1"/>
        <end position="26"/>
    </location>
</feature>
<keyword evidence="4" id="KW-0410">Iron transport</keyword>
<evidence type="ECO:0000256" key="1">
    <source>
        <dbReference type="ARBA" id="ARBA00004196"/>
    </source>
</evidence>
<sequence length="309" mass="32120">MLSFTSPHRRRAVGCVFALIATLALAAPAVAQTVEIQTARGPAEVTSQPERTVVYDMAALDTLDALGVSGLSSINTIYLDYLADHAGDAGTLFEPDFEALNAMAPDLVIVGGRSSEQHDAVARIAPTIDMTIWGDDILGQAQDRITAYASLYAREDAGAALNAEIDAAIDAARAAAEGAGDALVVLTNGPKVSAYGTGSRFGWLHDATGLAEAADGLDTTTHGEAVSFEFIRDVDPDWLLVIDRGAAIGSDSQGARATLDNPLVRETTAWQRDQVIYLDAARIYLAGGGAQATLDTLATLTEALSAGGS</sequence>
<dbReference type="Gene3D" id="3.40.50.1980">
    <property type="entry name" value="Nitrogenase molybdenum iron protein domain"/>
    <property type="match status" value="2"/>
</dbReference>
<gene>
    <name evidence="8" type="primary">yclQ</name>
    <name evidence="8" type="ORF">ROJ8625_01486</name>
</gene>
<comment type="subcellular location">
    <subcellularLocation>
        <location evidence="1">Cell envelope</location>
    </subcellularLocation>
</comment>
<dbReference type="Proteomes" id="UP000193570">
    <property type="component" value="Unassembled WGS sequence"/>
</dbReference>
<evidence type="ECO:0000256" key="4">
    <source>
        <dbReference type="ARBA" id="ARBA00022496"/>
    </source>
</evidence>
<keyword evidence="4" id="KW-0406">Ion transport</keyword>
<dbReference type="Pfam" id="PF01497">
    <property type="entry name" value="Peripla_BP_2"/>
    <property type="match status" value="1"/>
</dbReference>
<reference evidence="8 9" key="1">
    <citation type="submission" date="2017-03" db="EMBL/GenBank/DDBJ databases">
        <authorList>
            <person name="Afonso C.L."/>
            <person name="Miller P.J."/>
            <person name="Scott M.A."/>
            <person name="Spackman E."/>
            <person name="Goraichik I."/>
            <person name="Dimitrov K.M."/>
            <person name="Suarez D.L."/>
            <person name="Swayne D.E."/>
        </authorList>
    </citation>
    <scope>NUCLEOTIDE SEQUENCE [LARGE SCALE GENOMIC DNA]</scope>
    <source>
        <strain evidence="8 9">CECT 8625</strain>
    </source>
</reference>
<keyword evidence="9" id="KW-1185">Reference proteome</keyword>
<dbReference type="InterPro" id="IPR051313">
    <property type="entry name" value="Bact_iron-sidero_bind"/>
</dbReference>
<evidence type="ECO:0000256" key="6">
    <source>
        <dbReference type="SAM" id="SignalP"/>
    </source>
</evidence>
<dbReference type="OrthoDB" id="63946at2"/>
<protein>
    <submittedName>
        <fullName evidence="8">Putative ABC transporter solute-binding protein YclQ</fullName>
    </submittedName>
</protein>
<evidence type="ECO:0000259" key="7">
    <source>
        <dbReference type="PROSITE" id="PS50983"/>
    </source>
</evidence>
<keyword evidence="4" id="KW-0408">Iron</keyword>